<accession>A0ABZ2BR05</accession>
<proteinExistence type="predicted"/>
<evidence type="ECO:0000313" key="1">
    <source>
        <dbReference type="EMBL" id="WVX48434.1"/>
    </source>
</evidence>
<name>A0ABZ2BR05_9RHOB</name>
<reference evidence="1 2" key="1">
    <citation type="submission" date="2015-07" db="EMBL/GenBank/DDBJ databases">
        <authorList>
            <person name="Voget S."/>
            <person name="Dogs M."/>
            <person name="Brinkhoff T.H."/>
            <person name="Daniel R."/>
        </authorList>
    </citation>
    <scope>NUCLEOTIDE SEQUENCE [LARGE SCALE GENOMIC DNA]</scope>
    <source>
        <strain evidence="1 2">B14</strain>
    </source>
</reference>
<evidence type="ECO:0000313" key="2">
    <source>
        <dbReference type="Proteomes" id="UP001318682"/>
    </source>
</evidence>
<sequence length="57" mass="6320">MNIENAISPSMRISFPLRVRMSSGVLIETVAAPNKLKKHEPIKRNLHQGRGAKVRAA</sequence>
<gene>
    <name evidence="1" type="ORF">ROLI_015140</name>
</gene>
<reference evidence="2" key="2">
    <citation type="submission" date="2024-01" db="EMBL/GenBank/DDBJ databases">
        <title>Roseobacter fucihabitans sp. nov., isolated from the brown alga Fucus spiralis.</title>
        <authorList>
            <person name="Hahnke S."/>
            <person name="Berger M."/>
            <person name="Schlingloff A."/>
            <person name="Athale I."/>
            <person name="Neumann-Schaal M."/>
            <person name="Adenaya A."/>
            <person name="Poehlein A."/>
            <person name="Daniel R."/>
            <person name="Pertersen J."/>
            <person name="Brinkhoff T."/>
        </authorList>
    </citation>
    <scope>NUCLEOTIDE SEQUENCE [LARGE SCALE GENOMIC DNA]</scope>
    <source>
        <strain evidence="2">B14</strain>
    </source>
</reference>
<keyword evidence="2" id="KW-1185">Reference proteome</keyword>
<organism evidence="1 2">
    <name type="scientific">Roseobacter fucihabitans</name>
    <dbReference type="NCBI Taxonomy" id="1537242"/>
    <lineage>
        <taxon>Bacteria</taxon>
        <taxon>Pseudomonadati</taxon>
        <taxon>Pseudomonadota</taxon>
        <taxon>Alphaproteobacteria</taxon>
        <taxon>Rhodobacterales</taxon>
        <taxon>Roseobacteraceae</taxon>
        <taxon>Roseobacter</taxon>
    </lineage>
</organism>
<dbReference type="RefSeq" id="WP_187429821.1">
    <property type="nucleotide sequence ID" value="NZ_CP143423.1"/>
</dbReference>
<dbReference type="Proteomes" id="UP001318682">
    <property type="component" value="Chromosome"/>
</dbReference>
<dbReference type="EMBL" id="CP143423">
    <property type="protein sequence ID" value="WVX48434.1"/>
    <property type="molecule type" value="Genomic_DNA"/>
</dbReference>
<protein>
    <submittedName>
        <fullName evidence="1">Uncharacterized protein</fullName>
    </submittedName>
</protein>